<protein>
    <submittedName>
        <fullName evidence="4">Acetyl-CoA synthetase-like protein</fullName>
    </submittedName>
</protein>
<reference evidence="4" key="1">
    <citation type="submission" date="2020-05" db="EMBL/GenBank/DDBJ databases">
        <title>Mycena genomes resolve the evolution of fungal bioluminescence.</title>
        <authorList>
            <person name="Tsai I.J."/>
        </authorList>
    </citation>
    <scope>NUCLEOTIDE SEQUENCE</scope>
    <source>
        <strain evidence="4">110903Hualien_Pintung</strain>
    </source>
</reference>
<dbReference type="SUPFAM" id="SSF56801">
    <property type="entry name" value="Acetyl-CoA synthetase-like"/>
    <property type="match status" value="1"/>
</dbReference>
<sequence length="870" mass="94658">MQLPRQDGLASTTFTPLPLDDPEALLLPDVLHYHAKFNSDHPVFVYQDGISGPKITLTWGDTFRAFERMGCVMLRKIDGASPRTVVGVLAASDQITYLTTLGGLLLAGLVPFLISPRNSDAAIAHLLRSTECRHLLVNEADASTCKLADAVQARMAEGRDGLSVSLLSLPSYEEIFRDDDSAVVAPLPKLKVADDDVAVIMHSSGSSAFPKVVPISHRFLRETGLTPYSGEVDLAGQVLSIHAIPMFHMLGLNEFLYGVYTGMALAGFSPRSPVPKVPTGDIVLAAAQATDATMLVCTPSFLETLDLDQPTTTLLSSLSAVIFGGGPLRQSVGDSLAAHGAHLVHQYGSTEASGVSLVVPARNPEEGWDWFKARTSSRLTRTQYSSPRASLAYFTSLSRPARRTHLQSSTLAADLIPTIFSSSTRPTRHSGRCTDDKMTKSCIRMAKRLTPFPLMILVADPAKPIELTAKGNPRRQWVLDAYSDEIYALYDDVEGTLPKHTEMPTTFDSASSLTFVRKVVGEVMTELPPDDDADLFQHGCDSLQATWIRNSILHAASTSEQLKNKPLPSNFVYAYPSIAKLGHLLTSLSATPTIRPNFNGAEDDPVVEICEGSDIPLIILPGATGSITRFYGLRQHYRGRVWGVRITDSTPLDSLETMVAFWASKIREKQPVGPYRIATFCVASLHGVLLTKMLEEAGQEVKQLAFLDHFPMLYLREGAATVLRAVTQAEYVKLSAGDVIELLQRDSTIPETAVLNYVAAANGNLDAPAINIRDARISGIFVGHIYNFIRSFFSSSPEPRTSLAHWLSSFDAPAALFVAENGISHVNPGAWSDFGAHLVAPKHVEVHFLDGVGHFAMFSDERVARLLEAQ</sequence>
<keyword evidence="1" id="KW-0596">Phosphopantetheine</keyword>
<evidence type="ECO:0000313" key="5">
    <source>
        <dbReference type="Proteomes" id="UP000613580"/>
    </source>
</evidence>
<evidence type="ECO:0000256" key="2">
    <source>
        <dbReference type="ARBA" id="ARBA00022553"/>
    </source>
</evidence>
<dbReference type="SUPFAM" id="SSF53474">
    <property type="entry name" value="alpha/beta-Hydrolases"/>
    <property type="match status" value="1"/>
</dbReference>
<dbReference type="Gene3D" id="3.40.50.12780">
    <property type="entry name" value="N-terminal domain of ligase-like"/>
    <property type="match status" value="1"/>
</dbReference>
<dbReference type="InterPro" id="IPR051414">
    <property type="entry name" value="Adenylate-forming_Reductase"/>
</dbReference>
<dbReference type="Gene3D" id="3.40.50.1820">
    <property type="entry name" value="alpha/beta hydrolase"/>
    <property type="match status" value="1"/>
</dbReference>
<keyword evidence="5" id="KW-1185">Reference proteome</keyword>
<gene>
    <name evidence="4" type="ORF">HMN09_00790600</name>
</gene>
<dbReference type="Proteomes" id="UP000613580">
    <property type="component" value="Unassembled WGS sequence"/>
</dbReference>
<dbReference type="GO" id="GO:0031177">
    <property type="term" value="F:phosphopantetheine binding"/>
    <property type="evidence" value="ECO:0007669"/>
    <property type="project" value="InterPro"/>
</dbReference>
<dbReference type="PANTHER" id="PTHR43439">
    <property type="entry name" value="PHENYLACETATE-COENZYME A LIGASE"/>
    <property type="match status" value="1"/>
</dbReference>
<dbReference type="Pfam" id="PF00501">
    <property type="entry name" value="AMP-binding"/>
    <property type="match status" value="1"/>
</dbReference>
<evidence type="ECO:0000256" key="1">
    <source>
        <dbReference type="ARBA" id="ARBA00022450"/>
    </source>
</evidence>
<evidence type="ECO:0000259" key="3">
    <source>
        <dbReference type="SMART" id="SM00823"/>
    </source>
</evidence>
<dbReference type="EMBL" id="JACAZE010000010">
    <property type="protein sequence ID" value="KAF7305384.1"/>
    <property type="molecule type" value="Genomic_DNA"/>
</dbReference>
<name>A0A8H6W4H4_MYCCL</name>
<keyword evidence="2" id="KW-0597">Phosphoprotein</keyword>
<dbReference type="PANTHER" id="PTHR43439:SF2">
    <property type="entry name" value="ENZYME, PUTATIVE (JCVI)-RELATED"/>
    <property type="match status" value="1"/>
</dbReference>
<organism evidence="4 5">
    <name type="scientific">Mycena chlorophos</name>
    <name type="common">Agaric fungus</name>
    <name type="synonym">Agaricus chlorophos</name>
    <dbReference type="NCBI Taxonomy" id="658473"/>
    <lineage>
        <taxon>Eukaryota</taxon>
        <taxon>Fungi</taxon>
        <taxon>Dikarya</taxon>
        <taxon>Basidiomycota</taxon>
        <taxon>Agaricomycotina</taxon>
        <taxon>Agaricomycetes</taxon>
        <taxon>Agaricomycetidae</taxon>
        <taxon>Agaricales</taxon>
        <taxon>Marasmiineae</taxon>
        <taxon>Mycenaceae</taxon>
        <taxon>Mycena</taxon>
    </lineage>
</organism>
<evidence type="ECO:0000313" key="4">
    <source>
        <dbReference type="EMBL" id="KAF7305384.1"/>
    </source>
</evidence>
<dbReference type="InterPro" id="IPR020806">
    <property type="entry name" value="PKS_PP-bd"/>
</dbReference>
<dbReference type="OrthoDB" id="429813at2759"/>
<feature type="domain" description="Polyketide synthase-like phosphopantetheine-binding" evidence="3">
    <location>
        <begin position="513"/>
        <end position="589"/>
    </location>
</feature>
<comment type="caution">
    <text evidence="4">The sequence shown here is derived from an EMBL/GenBank/DDBJ whole genome shotgun (WGS) entry which is preliminary data.</text>
</comment>
<dbReference type="AlphaFoldDB" id="A0A8H6W4H4"/>
<dbReference type="InterPro" id="IPR000873">
    <property type="entry name" value="AMP-dep_synth/lig_dom"/>
</dbReference>
<accession>A0A8H6W4H4</accession>
<dbReference type="SMART" id="SM00823">
    <property type="entry name" value="PKS_PP"/>
    <property type="match status" value="1"/>
</dbReference>
<proteinExistence type="predicted"/>
<dbReference type="InterPro" id="IPR042099">
    <property type="entry name" value="ANL_N_sf"/>
</dbReference>
<dbReference type="InterPro" id="IPR029058">
    <property type="entry name" value="AB_hydrolase_fold"/>
</dbReference>